<proteinExistence type="predicted"/>
<feature type="transmembrane region" description="Helical" evidence="1">
    <location>
        <begin position="156"/>
        <end position="179"/>
    </location>
</feature>
<evidence type="ECO:0000313" key="3">
    <source>
        <dbReference type="RefSeq" id="XP_035675258.1"/>
    </source>
</evidence>
<reference evidence="2" key="1">
    <citation type="journal article" date="2020" name="Nat. Ecol. Evol.">
        <title>Deeply conserved synteny resolves early events in vertebrate evolution.</title>
        <authorList>
            <person name="Simakov O."/>
            <person name="Marletaz F."/>
            <person name="Yue J.X."/>
            <person name="O'Connell B."/>
            <person name="Jenkins J."/>
            <person name="Brandt A."/>
            <person name="Calef R."/>
            <person name="Tung C.H."/>
            <person name="Huang T.K."/>
            <person name="Schmutz J."/>
            <person name="Satoh N."/>
            <person name="Yu J.K."/>
            <person name="Putnam N.H."/>
            <person name="Green R.E."/>
            <person name="Rokhsar D.S."/>
        </authorList>
    </citation>
    <scope>NUCLEOTIDE SEQUENCE [LARGE SCALE GENOMIC DNA]</scope>
    <source>
        <strain evidence="2">S238N-H82</strain>
    </source>
</reference>
<protein>
    <submittedName>
        <fullName evidence="3">Uncharacterized protein LOC118414998</fullName>
    </submittedName>
</protein>
<dbReference type="Proteomes" id="UP000001554">
    <property type="component" value="Chromosome 4"/>
</dbReference>
<keyword evidence="1" id="KW-1133">Transmembrane helix</keyword>
<dbReference type="GeneID" id="118414998"/>
<keyword evidence="2" id="KW-1185">Reference proteome</keyword>
<reference evidence="3" key="2">
    <citation type="submission" date="2025-08" db="UniProtKB">
        <authorList>
            <consortium name="RefSeq"/>
        </authorList>
    </citation>
    <scope>IDENTIFICATION</scope>
    <source>
        <strain evidence="3">S238N-H82</strain>
        <tissue evidence="3">Testes</tissue>
    </source>
</reference>
<keyword evidence="1" id="KW-0472">Membrane</keyword>
<organism evidence="2 3">
    <name type="scientific">Branchiostoma floridae</name>
    <name type="common">Florida lancelet</name>
    <name type="synonym">Amphioxus</name>
    <dbReference type="NCBI Taxonomy" id="7739"/>
    <lineage>
        <taxon>Eukaryota</taxon>
        <taxon>Metazoa</taxon>
        <taxon>Chordata</taxon>
        <taxon>Cephalochordata</taxon>
        <taxon>Leptocardii</taxon>
        <taxon>Amphioxiformes</taxon>
        <taxon>Branchiostomatidae</taxon>
        <taxon>Branchiostoma</taxon>
    </lineage>
</organism>
<keyword evidence="1" id="KW-0812">Transmembrane</keyword>
<dbReference type="KEGG" id="bfo:118414998"/>
<dbReference type="AlphaFoldDB" id="A0A9J7L3M8"/>
<sequence length="213" mass="23532">MIGRSGEPIPKEIEPGDKVITPVQQHQCPTGFLPTSPDGHSPSTRLFPKQRSRKASLLKHTMVSTTILHATISALLLLQVAVCVLAQNCTVKCTACTTDREVQSGKVEFDVAECTQQCGQGRDDAHMWKLCRSMAAWTRMDDPTEELMSTLKWQHVLAIVVCVVLIAFCIIAAVMVYCVGCRNRSKTPTDKIRRCSYSREPARTDDADTSNPV</sequence>
<evidence type="ECO:0000313" key="2">
    <source>
        <dbReference type="Proteomes" id="UP000001554"/>
    </source>
</evidence>
<dbReference type="OrthoDB" id="10057668at2759"/>
<gene>
    <name evidence="3" type="primary">LOC118414998</name>
</gene>
<name>A0A9J7L3M8_BRAFL</name>
<evidence type="ECO:0000256" key="1">
    <source>
        <dbReference type="SAM" id="Phobius"/>
    </source>
</evidence>
<accession>A0A9J7L3M8</accession>
<dbReference type="RefSeq" id="XP_035675258.1">
    <property type="nucleotide sequence ID" value="XM_035819365.1"/>
</dbReference>